<comment type="caution">
    <text evidence="6">The sequence shown here is derived from an EMBL/GenBank/DDBJ whole genome shotgun (WGS) entry which is preliminary data.</text>
</comment>
<evidence type="ECO:0000256" key="4">
    <source>
        <dbReference type="SAM" id="Phobius"/>
    </source>
</evidence>
<proteinExistence type="predicted"/>
<dbReference type="InterPro" id="IPR011992">
    <property type="entry name" value="EF-hand-dom_pair"/>
</dbReference>
<dbReference type="InterPro" id="IPR057020">
    <property type="entry name" value="EF-hand_FSTL1"/>
</dbReference>
<evidence type="ECO:0000256" key="3">
    <source>
        <dbReference type="ARBA" id="ARBA00022837"/>
    </source>
</evidence>
<keyword evidence="3" id="KW-0106">Calcium</keyword>
<dbReference type="InterPro" id="IPR052110">
    <property type="entry name" value="MCFD2-like"/>
</dbReference>
<keyword evidence="4" id="KW-0472">Membrane</keyword>
<keyword evidence="4" id="KW-0812">Transmembrane</keyword>
<evidence type="ECO:0000256" key="1">
    <source>
        <dbReference type="ARBA" id="ARBA00022729"/>
    </source>
</evidence>
<dbReference type="Pfam" id="PF23564">
    <property type="entry name" value="EF-hand_FSTL1"/>
    <property type="match status" value="1"/>
</dbReference>
<feature type="domain" description="Follistatin-related protein 1 EF-hand" evidence="5">
    <location>
        <begin position="115"/>
        <end position="217"/>
    </location>
</feature>
<evidence type="ECO:0000313" key="6">
    <source>
        <dbReference type="EMBL" id="ODM94950.1"/>
    </source>
</evidence>
<dbReference type="PROSITE" id="PS00018">
    <property type="entry name" value="EF_HAND_1"/>
    <property type="match status" value="2"/>
</dbReference>
<dbReference type="PANTHER" id="PTHR23104:SF17">
    <property type="entry name" value="EF-HAND DOMAIN-CONTAINING PROTEIN"/>
    <property type="match status" value="1"/>
</dbReference>
<protein>
    <submittedName>
        <fullName evidence="6">Multiple coagulation factor deficiency protein 2</fullName>
    </submittedName>
</protein>
<accession>A0A1D2MPD2</accession>
<sequence length="222" mass="25651">MTMSNATKILRNVNSRLLYSTGEHCSFYTLPAHSIHIQPTVFNSLSKLKFYTSKLYLKKAIMSGLNQIAVFLFVFLITTISVICHEQPNPFMEPSSKINHSYNPRNKLLNPVGERKHIMEHMEVTQNTSTMNEDELQFHYFKMWDLDHNNKLDGCELMNVVIHQEGHGSDHNNSTDNALIKILKDEELSILIDPILHDHDEDQDGMIDYYEYMLALDYANSG</sequence>
<dbReference type="Gene3D" id="1.10.238.10">
    <property type="entry name" value="EF-hand"/>
    <property type="match status" value="1"/>
</dbReference>
<organism evidence="6 7">
    <name type="scientific">Orchesella cincta</name>
    <name type="common">Springtail</name>
    <name type="synonym">Podura cincta</name>
    <dbReference type="NCBI Taxonomy" id="48709"/>
    <lineage>
        <taxon>Eukaryota</taxon>
        <taxon>Metazoa</taxon>
        <taxon>Ecdysozoa</taxon>
        <taxon>Arthropoda</taxon>
        <taxon>Hexapoda</taxon>
        <taxon>Collembola</taxon>
        <taxon>Entomobryomorpha</taxon>
        <taxon>Entomobryoidea</taxon>
        <taxon>Orchesellidae</taxon>
        <taxon>Orchesellinae</taxon>
        <taxon>Orchesella</taxon>
    </lineage>
</organism>
<dbReference type="InterPro" id="IPR018247">
    <property type="entry name" value="EF_Hand_1_Ca_BS"/>
</dbReference>
<dbReference type="GO" id="GO:0005509">
    <property type="term" value="F:calcium ion binding"/>
    <property type="evidence" value="ECO:0007669"/>
    <property type="project" value="InterPro"/>
</dbReference>
<gene>
    <name evidence="6" type="ORF">Ocin01_11733</name>
</gene>
<keyword evidence="4" id="KW-1133">Transmembrane helix</keyword>
<reference evidence="6 7" key="1">
    <citation type="journal article" date="2016" name="Genome Biol. Evol.">
        <title>Gene Family Evolution Reflects Adaptation to Soil Environmental Stressors in the Genome of the Collembolan Orchesella cincta.</title>
        <authorList>
            <person name="Faddeeva-Vakhrusheva A."/>
            <person name="Derks M.F."/>
            <person name="Anvar S.Y."/>
            <person name="Agamennone V."/>
            <person name="Suring W."/>
            <person name="Smit S."/>
            <person name="van Straalen N.M."/>
            <person name="Roelofs D."/>
        </authorList>
    </citation>
    <scope>NUCLEOTIDE SEQUENCE [LARGE SCALE GENOMIC DNA]</scope>
    <source>
        <tissue evidence="6">Mixed pool</tissue>
    </source>
</reference>
<evidence type="ECO:0000313" key="7">
    <source>
        <dbReference type="Proteomes" id="UP000094527"/>
    </source>
</evidence>
<dbReference type="SUPFAM" id="SSF47473">
    <property type="entry name" value="EF-hand"/>
    <property type="match status" value="1"/>
</dbReference>
<dbReference type="STRING" id="48709.A0A1D2MPD2"/>
<evidence type="ECO:0000256" key="2">
    <source>
        <dbReference type="ARBA" id="ARBA00022737"/>
    </source>
</evidence>
<dbReference type="EMBL" id="LJIJ01000731">
    <property type="protein sequence ID" value="ODM94950.1"/>
    <property type="molecule type" value="Genomic_DNA"/>
</dbReference>
<keyword evidence="7" id="KW-1185">Reference proteome</keyword>
<name>A0A1D2MPD2_ORCCI</name>
<keyword evidence="2" id="KW-0677">Repeat</keyword>
<feature type="transmembrane region" description="Helical" evidence="4">
    <location>
        <begin position="64"/>
        <end position="83"/>
    </location>
</feature>
<evidence type="ECO:0000259" key="5">
    <source>
        <dbReference type="Pfam" id="PF23564"/>
    </source>
</evidence>
<dbReference type="AlphaFoldDB" id="A0A1D2MPD2"/>
<dbReference type="Proteomes" id="UP000094527">
    <property type="component" value="Unassembled WGS sequence"/>
</dbReference>
<dbReference type="PANTHER" id="PTHR23104">
    <property type="entry name" value="MULTIPLE COAGULATION FACTOR DEFICIENCY PROTEIN 2 NEURAL STEM CELL DERIVED NEURONAL SURVIVAL PROTEIN"/>
    <property type="match status" value="1"/>
</dbReference>
<dbReference type="OrthoDB" id="289247at2759"/>
<keyword evidence="1" id="KW-0732">Signal</keyword>